<evidence type="ECO:0000313" key="3">
    <source>
        <dbReference type="Proteomes" id="UP001396334"/>
    </source>
</evidence>
<evidence type="ECO:0000313" key="2">
    <source>
        <dbReference type="EMBL" id="KAK9001832.1"/>
    </source>
</evidence>
<dbReference type="EMBL" id="JBBPBN010000035">
    <property type="protein sequence ID" value="KAK9001832.1"/>
    <property type="molecule type" value="Genomic_DNA"/>
</dbReference>
<dbReference type="Proteomes" id="UP001396334">
    <property type="component" value="Unassembled WGS sequence"/>
</dbReference>
<name>A0ABR2QMD7_9ROSI</name>
<gene>
    <name evidence="2" type="ORF">V6N11_024530</name>
</gene>
<keyword evidence="3" id="KW-1185">Reference proteome</keyword>
<evidence type="ECO:0000256" key="1">
    <source>
        <dbReference type="SAM" id="MobiDB-lite"/>
    </source>
</evidence>
<sequence length="90" mass="9331">MILIWPRLEANNQTGSGCPLNQAAATFPADAEVDAAVIRRCSEDPPGKPESSITFPSSPLSPSDRSDSPSVAPIASDTKVDAWECCTAGG</sequence>
<proteinExistence type="predicted"/>
<accession>A0ABR2QMD7</accession>
<reference evidence="2 3" key="1">
    <citation type="journal article" date="2024" name="G3 (Bethesda)">
        <title>Genome assembly of Hibiscus sabdariffa L. provides insights into metabolisms of medicinal natural products.</title>
        <authorList>
            <person name="Kim T."/>
        </authorList>
    </citation>
    <scope>NUCLEOTIDE SEQUENCE [LARGE SCALE GENOMIC DNA]</scope>
    <source>
        <strain evidence="2">TK-2024</strain>
        <tissue evidence="2">Old leaves</tissue>
    </source>
</reference>
<organism evidence="2 3">
    <name type="scientific">Hibiscus sabdariffa</name>
    <name type="common">roselle</name>
    <dbReference type="NCBI Taxonomy" id="183260"/>
    <lineage>
        <taxon>Eukaryota</taxon>
        <taxon>Viridiplantae</taxon>
        <taxon>Streptophyta</taxon>
        <taxon>Embryophyta</taxon>
        <taxon>Tracheophyta</taxon>
        <taxon>Spermatophyta</taxon>
        <taxon>Magnoliopsida</taxon>
        <taxon>eudicotyledons</taxon>
        <taxon>Gunneridae</taxon>
        <taxon>Pentapetalae</taxon>
        <taxon>rosids</taxon>
        <taxon>malvids</taxon>
        <taxon>Malvales</taxon>
        <taxon>Malvaceae</taxon>
        <taxon>Malvoideae</taxon>
        <taxon>Hibiscus</taxon>
    </lineage>
</organism>
<comment type="caution">
    <text evidence="2">The sequence shown here is derived from an EMBL/GenBank/DDBJ whole genome shotgun (WGS) entry which is preliminary data.</text>
</comment>
<feature type="region of interest" description="Disordered" evidence="1">
    <location>
        <begin position="41"/>
        <end position="76"/>
    </location>
</feature>
<protein>
    <submittedName>
        <fullName evidence="2">Uncharacterized protein</fullName>
    </submittedName>
</protein>